<dbReference type="HOGENOM" id="CLU_1335074_0_0_2"/>
<organism evidence="1 2">
    <name type="scientific">Methanothrix thermoacetophila (strain DSM 6194 / JCM 14653 / NBRC 101360 / PT)</name>
    <name type="common">Methanosaeta thermophila</name>
    <dbReference type="NCBI Taxonomy" id="349307"/>
    <lineage>
        <taxon>Archaea</taxon>
        <taxon>Methanobacteriati</taxon>
        <taxon>Methanobacteriota</taxon>
        <taxon>Stenosarchaea group</taxon>
        <taxon>Methanomicrobia</taxon>
        <taxon>Methanotrichales</taxon>
        <taxon>Methanotrichaceae</taxon>
        <taxon>Methanothrix</taxon>
    </lineage>
</organism>
<accession>A0B6N0</accession>
<gene>
    <name evidence="1" type="ordered locus">Mthe_0563</name>
</gene>
<proteinExistence type="predicted"/>
<evidence type="ECO:0000313" key="1">
    <source>
        <dbReference type="EMBL" id="ABK14354.1"/>
    </source>
</evidence>
<keyword evidence="2" id="KW-1185">Reference proteome</keyword>
<reference evidence="1 2" key="1">
    <citation type="submission" date="2006-10" db="EMBL/GenBank/DDBJ databases">
        <title>Complete sequence of Methanosaeta thermophila PT.</title>
        <authorList>
            <consortium name="US DOE Joint Genome Institute"/>
            <person name="Copeland A."/>
            <person name="Lucas S."/>
            <person name="Lapidus A."/>
            <person name="Barry K."/>
            <person name="Detter J.C."/>
            <person name="Glavina del Rio T."/>
            <person name="Hammon N."/>
            <person name="Israni S."/>
            <person name="Pitluck S."/>
            <person name="Chain P."/>
            <person name="Malfatti S."/>
            <person name="Shin M."/>
            <person name="Vergez L."/>
            <person name="Schmutz J."/>
            <person name="Larimer F."/>
            <person name="Land M."/>
            <person name="Hauser L."/>
            <person name="Kyrpides N."/>
            <person name="Kim E."/>
            <person name="Smith K.S."/>
            <person name="Ingram-Smith C."/>
            <person name="Richardson P."/>
        </authorList>
    </citation>
    <scope>NUCLEOTIDE SEQUENCE [LARGE SCALE GENOMIC DNA]</scope>
    <source>
        <strain evidence="2">DSM 6194 / JCM 14653 / NBRC 101360 / PT</strain>
    </source>
</reference>
<dbReference type="KEGG" id="mtp:Mthe_0563"/>
<dbReference type="EMBL" id="CP000477">
    <property type="protein sequence ID" value="ABK14354.1"/>
    <property type="molecule type" value="Genomic_DNA"/>
</dbReference>
<dbReference type="Proteomes" id="UP000000674">
    <property type="component" value="Chromosome"/>
</dbReference>
<evidence type="ECO:0000313" key="2">
    <source>
        <dbReference type="Proteomes" id="UP000000674"/>
    </source>
</evidence>
<name>A0B6N0_METTP</name>
<dbReference type="AlphaFoldDB" id="A0B6N0"/>
<dbReference type="STRING" id="349307.Mthe_0563"/>
<sequence length="205" mass="22876">MSHMKAELLSDRSSNMTAVRGMYVKILLAWGLAILCITLIAHSQSDVIDLRRTSSLGNGTTLEVLKPDPLGIDVLMRPPDIEHTWEYLETLQRWGYTRGYVPGVQTLRMDGSWHLVLSEGYTADLTLFHNRDAVFGRGTLAPAQRSAYATGQVVGSVVYLDLLTEDLALYRCMLTIRGDNLQGSYYGYSPQGLIWSGQARMERSS</sequence>
<protein>
    <submittedName>
        <fullName evidence="1">Uncharacterized protein</fullName>
    </submittedName>
</protein>